<dbReference type="WBParaSite" id="PS1159_v2.g6957.t1">
    <property type="protein sequence ID" value="PS1159_v2.g6957.t1"/>
    <property type="gene ID" value="PS1159_v2.g6957"/>
</dbReference>
<sequence>MTHPERIRYGTYNVFIGNLVYPWYPNNDQNRLQNAISNTNQSHEEPDILKAIKLLAAVQNQNQTTPDSTLIFVTDTSNPTKIDQAVDLYNRVLKDIGIKLTFILTGEYAVANALSGFIYDWRNIESSQQPLEWDISQAFRCTQQTIPPPTSMMPYIPCQSWITFVYDDSIVLPYNNFLKQLLFISSAVGNITHAERISALGIYSEPIPWNNGETISQIQGAIDSVPQLGAYNLRLQFTAILANMATAQTGNTPIAAIIFVSDTSNSALVGASTVFNQLTNVRITFVLLGAYPDQSKLTKFSRNFIIWKDLSQPQPDNWNNLYYAAYGCQ</sequence>
<evidence type="ECO:0000313" key="1">
    <source>
        <dbReference type="Proteomes" id="UP000887580"/>
    </source>
</evidence>
<accession>A0AC35GNR4</accession>
<name>A0AC35GNR4_9BILA</name>
<evidence type="ECO:0000313" key="2">
    <source>
        <dbReference type="WBParaSite" id="PS1159_v2.g6957.t1"/>
    </source>
</evidence>
<dbReference type="Proteomes" id="UP000887580">
    <property type="component" value="Unplaced"/>
</dbReference>
<organism evidence="1 2">
    <name type="scientific">Panagrolaimus sp. PS1159</name>
    <dbReference type="NCBI Taxonomy" id="55785"/>
    <lineage>
        <taxon>Eukaryota</taxon>
        <taxon>Metazoa</taxon>
        <taxon>Ecdysozoa</taxon>
        <taxon>Nematoda</taxon>
        <taxon>Chromadorea</taxon>
        <taxon>Rhabditida</taxon>
        <taxon>Tylenchina</taxon>
        <taxon>Panagrolaimomorpha</taxon>
        <taxon>Panagrolaimoidea</taxon>
        <taxon>Panagrolaimidae</taxon>
        <taxon>Panagrolaimus</taxon>
    </lineage>
</organism>
<proteinExistence type="predicted"/>
<protein>
    <submittedName>
        <fullName evidence="2">VWFA domain-containing protein</fullName>
    </submittedName>
</protein>
<reference evidence="2" key="1">
    <citation type="submission" date="2022-11" db="UniProtKB">
        <authorList>
            <consortium name="WormBaseParasite"/>
        </authorList>
    </citation>
    <scope>IDENTIFICATION</scope>
</reference>